<reference evidence="2" key="1">
    <citation type="journal article" date="2024" name="Proc. Natl. Acad. Sci. U.S.A.">
        <title>Extraordinary preservation of gene collinearity over three hundred million years revealed in homosporous lycophytes.</title>
        <authorList>
            <person name="Li C."/>
            <person name="Wickell D."/>
            <person name="Kuo L.Y."/>
            <person name="Chen X."/>
            <person name="Nie B."/>
            <person name="Liao X."/>
            <person name="Peng D."/>
            <person name="Ji J."/>
            <person name="Jenkins J."/>
            <person name="Williams M."/>
            <person name="Shu S."/>
            <person name="Plott C."/>
            <person name="Barry K."/>
            <person name="Rajasekar S."/>
            <person name="Grimwood J."/>
            <person name="Han X."/>
            <person name="Sun S."/>
            <person name="Hou Z."/>
            <person name="He W."/>
            <person name="Dai G."/>
            <person name="Sun C."/>
            <person name="Schmutz J."/>
            <person name="Leebens-Mack J.H."/>
            <person name="Li F.W."/>
            <person name="Wang L."/>
        </authorList>
    </citation>
    <scope>NUCLEOTIDE SEQUENCE [LARGE SCALE GENOMIC DNA]</scope>
    <source>
        <strain evidence="2">cv. PW_Plant_1</strain>
    </source>
</reference>
<name>A0ACC2CK34_DIPCM</name>
<proteinExistence type="predicted"/>
<comment type="caution">
    <text evidence="1">The sequence shown here is derived from an EMBL/GenBank/DDBJ whole genome shotgun (WGS) entry which is preliminary data.</text>
</comment>
<evidence type="ECO:0000313" key="2">
    <source>
        <dbReference type="Proteomes" id="UP001162992"/>
    </source>
</evidence>
<organism evidence="1 2">
    <name type="scientific">Diphasiastrum complanatum</name>
    <name type="common">Issler's clubmoss</name>
    <name type="synonym">Lycopodium complanatum</name>
    <dbReference type="NCBI Taxonomy" id="34168"/>
    <lineage>
        <taxon>Eukaryota</taxon>
        <taxon>Viridiplantae</taxon>
        <taxon>Streptophyta</taxon>
        <taxon>Embryophyta</taxon>
        <taxon>Tracheophyta</taxon>
        <taxon>Lycopodiopsida</taxon>
        <taxon>Lycopodiales</taxon>
        <taxon>Lycopodiaceae</taxon>
        <taxon>Lycopodioideae</taxon>
        <taxon>Diphasiastrum</taxon>
    </lineage>
</organism>
<gene>
    <name evidence="1" type="ORF">O6H91_10G102800</name>
</gene>
<keyword evidence="2" id="KW-1185">Reference proteome</keyword>
<dbReference type="EMBL" id="CM055101">
    <property type="protein sequence ID" value="KAJ7542358.1"/>
    <property type="molecule type" value="Genomic_DNA"/>
</dbReference>
<accession>A0ACC2CK34</accession>
<sequence>MADPPLRLLNFVSESQSQLEEARASGGARVEDGIDRPLYEILKENKDKQEAEFNDRFKHRPPKALDEDETEFLDQLEMFRKEQERQLALEEAEQLANFHVAIASRTITVDDAKAPINHTEEHKGREIQLHGEHDVPNSPMVCSSELCQLIGDEDHQMPLVLRWS</sequence>
<protein>
    <submittedName>
        <fullName evidence="1">Uncharacterized protein</fullName>
    </submittedName>
</protein>
<dbReference type="Proteomes" id="UP001162992">
    <property type="component" value="Chromosome 10"/>
</dbReference>
<evidence type="ECO:0000313" key="1">
    <source>
        <dbReference type="EMBL" id="KAJ7542358.1"/>
    </source>
</evidence>